<evidence type="ECO:0000259" key="1">
    <source>
        <dbReference type="Pfam" id="PF00881"/>
    </source>
</evidence>
<dbReference type="InterPro" id="IPR029479">
    <property type="entry name" value="Nitroreductase"/>
</dbReference>
<dbReference type="GO" id="GO:0016491">
    <property type="term" value="F:oxidoreductase activity"/>
    <property type="evidence" value="ECO:0007669"/>
    <property type="project" value="InterPro"/>
</dbReference>
<gene>
    <name evidence="2" type="ORF">SDC9_198905</name>
</gene>
<sequence>MLQAAELGLGTTWIGNFDPDLLCKEFEIPEHFAPICVLPLGYPAASSTPSDRHENRKPLEEIIFYDHF</sequence>
<dbReference type="Pfam" id="PF00881">
    <property type="entry name" value="Nitroreductase"/>
    <property type="match status" value="1"/>
</dbReference>
<organism evidence="2">
    <name type="scientific">bioreactor metagenome</name>
    <dbReference type="NCBI Taxonomy" id="1076179"/>
    <lineage>
        <taxon>unclassified sequences</taxon>
        <taxon>metagenomes</taxon>
        <taxon>ecological metagenomes</taxon>
    </lineage>
</organism>
<dbReference type="Gene3D" id="3.40.109.10">
    <property type="entry name" value="NADH Oxidase"/>
    <property type="match status" value="1"/>
</dbReference>
<comment type="caution">
    <text evidence="2">The sequence shown here is derived from an EMBL/GenBank/DDBJ whole genome shotgun (WGS) entry which is preliminary data.</text>
</comment>
<dbReference type="EMBL" id="VSSQ01116194">
    <property type="protein sequence ID" value="MPN51262.1"/>
    <property type="molecule type" value="Genomic_DNA"/>
</dbReference>
<name>A0A645IK67_9ZZZZ</name>
<feature type="domain" description="Nitroreductase" evidence="1">
    <location>
        <begin position="1"/>
        <end position="42"/>
    </location>
</feature>
<dbReference type="SUPFAM" id="SSF55469">
    <property type="entry name" value="FMN-dependent nitroreductase-like"/>
    <property type="match status" value="1"/>
</dbReference>
<evidence type="ECO:0000313" key="2">
    <source>
        <dbReference type="EMBL" id="MPN51262.1"/>
    </source>
</evidence>
<dbReference type="AlphaFoldDB" id="A0A645IK67"/>
<reference evidence="2" key="1">
    <citation type="submission" date="2019-08" db="EMBL/GenBank/DDBJ databases">
        <authorList>
            <person name="Kucharzyk K."/>
            <person name="Murdoch R.W."/>
            <person name="Higgins S."/>
            <person name="Loffler F."/>
        </authorList>
    </citation>
    <scope>NUCLEOTIDE SEQUENCE</scope>
</reference>
<proteinExistence type="predicted"/>
<protein>
    <recommendedName>
        <fullName evidence="1">Nitroreductase domain-containing protein</fullName>
    </recommendedName>
</protein>
<dbReference type="InterPro" id="IPR000415">
    <property type="entry name" value="Nitroreductase-like"/>
</dbReference>
<accession>A0A645IK67</accession>